<evidence type="ECO:0000313" key="8">
    <source>
        <dbReference type="Proteomes" id="UP000030661"/>
    </source>
</evidence>
<dbReference type="PROSITE" id="PS50005">
    <property type="entry name" value="TPR"/>
    <property type="match status" value="1"/>
</dbReference>
<dbReference type="Gene3D" id="3.40.50.150">
    <property type="entry name" value="Vaccinia Virus protein VP39"/>
    <property type="match status" value="1"/>
</dbReference>
<keyword evidence="2 7" id="KW-0808">Transferase</keyword>
<name>A0A081BXI2_VECG1</name>
<dbReference type="EMBL" id="DF820465">
    <property type="protein sequence ID" value="GAK57037.1"/>
    <property type="molecule type" value="Genomic_DNA"/>
</dbReference>
<keyword evidence="4" id="KW-0802">TPR repeat</keyword>
<dbReference type="InterPro" id="IPR022642">
    <property type="entry name" value="CheR_C"/>
</dbReference>
<dbReference type="SMART" id="SM00138">
    <property type="entry name" value="MeTrc"/>
    <property type="match status" value="1"/>
</dbReference>
<dbReference type="InterPro" id="IPR050903">
    <property type="entry name" value="Bact_Chemotaxis_MeTrfase"/>
</dbReference>
<reference evidence="7" key="1">
    <citation type="journal article" date="2015" name="PeerJ">
        <title>First genomic representation of candidate bacterial phylum KSB3 points to enhanced environmental sensing as a trigger of wastewater bulking.</title>
        <authorList>
            <person name="Sekiguchi Y."/>
            <person name="Ohashi A."/>
            <person name="Parks D.H."/>
            <person name="Yamauchi T."/>
            <person name="Tyson G.W."/>
            <person name="Hugenholtz P."/>
        </authorList>
    </citation>
    <scope>NUCLEOTIDE SEQUENCE [LARGE SCALE GENOMIC DNA]</scope>
</reference>
<keyword evidence="3" id="KW-0949">S-adenosyl-L-methionine</keyword>
<feature type="domain" description="CheR-type methyltransferase" evidence="6">
    <location>
        <begin position="6"/>
        <end position="241"/>
    </location>
</feature>
<evidence type="ECO:0000256" key="5">
    <source>
        <dbReference type="SAM" id="MobiDB-lite"/>
    </source>
</evidence>
<dbReference type="STRING" id="1499967.U27_04001"/>
<dbReference type="SMART" id="SM00028">
    <property type="entry name" value="TPR"/>
    <property type="match status" value="3"/>
</dbReference>
<dbReference type="HOGENOM" id="CLU_025854_4_0_0"/>
<dbReference type="eggNOG" id="COG1352">
    <property type="taxonomic scope" value="Bacteria"/>
</dbReference>
<evidence type="ECO:0000259" key="6">
    <source>
        <dbReference type="PROSITE" id="PS50123"/>
    </source>
</evidence>
<keyword evidence="8" id="KW-1185">Reference proteome</keyword>
<dbReference type="InterPro" id="IPR000780">
    <property type="entry name" value="CheR_MeTrfase"/>
</dbReference>
<dbReference type="Pfam" id="PF14559">
    <property type="entry name" value="TPR_19"/>
    <property type="match status" value="1"/>
</dbReference>
<proteinExistence type="predicted"/>
<dbReference type="InterPro" id="IPR019734">
    <property type="entry name" value="TPR_rpt"/>
</dbReference>
<evidence type="ECO:0000256" key="3">
    <source>
        <dbReference type="ARBA" id="ARBA00022691"/>
    </source>
</evidence>
<dbReference type="InterPro" id="IPR011990">
    <property type="entry name" value="TPR-like_helical_dom_sf"/>
</dbReference>
<dbReference type="PANTHER" id="PTHR24422">
    <property type="entry name" value="CHEMOTAXIS PROTEIN METHYLTRANSFERASE"/>
    <property type="match status" value="1"/>
</dbReference>
<protein>
    <submittedName>
        <fullName evidence="7">CheR methyltransferase, SAM binding domain protein</fullName>
    </submittedName>
</protein>
<dbReference type="PROSITE" id="PS50123">
    <property type="entry name" value="CHER"/>
    <property type="match status" value="1"/>
</dbReference>
<accession>A0A081BXI2</accession>
<dbReference type="InterPro" id="IPR029063">
    <property type="entry name" value="SAM-dependent_MTases_sf"/>
</dbReference>
<gene>
    <name evidence="7" type="ORF">U27_04001</name>
</gene>
<feature type="compositionally biased region" description="Polar residues" evidence="5">
    <location>
        <begin position="291"/>
        <end position="301"/>
    </location>
</feature>
<dbReference type="SUPFAM" id="SSF53335">
    <property type="entry name" value="S-adenosyl-L-methionine-dependent methyltransferases"/>
    <property type="match status" value="1"/>
</dbReference>
<keyword evidence="1 7" id="KW-0489">Methyltransferase</keyword>
<evidence type="ECO:0000313" key="7">
    <source>
        <dbReference type="EMBL" id="GAK57037.1"/>
    </source>
</evidence>
<dbReference type="PRINTS" id="PR00996">
    <property type="entry name" value="CHERMTFRASE"/>
</dbReference>
<feature type="repeat" description="TPR" evidence="4">
    <location>
        <begin position="362"/>
        <end position="395"/>
    </location>
</feature>
<dbReference type="AlphaFoldDB" id="A0A081BXI2"/>
<feature type="region of interest" description="Disordered" evidence="5">
    <location>
        <begin position="291"/>
        <end position="327"/>
    </location>
</feature>
<evidence type="ECO:0000256" key="4">
    <source>
        <dbReference type="PROSITE-ProRule" id="PRU00339"/>
    </source>
</evidence>
<organism evidence="7">
    <name type="scientific">Vecturithrix granuli</name>
    <dbReference type="NCBI Taxonomy" id="1499967"/>
    <lineage>
        <taxon>Bacteria</taxon>
        <taxon>Candidatus Moduliflexota</taxon>
        <taxon>Candidatus Vecturitrichia</taxon>
        <taxon>Candidatus Vecturitrichales</taxon>
        <taxon>Candidatus Vecturitrichaceae</taxon>
        <taxon>Candidatus Vecturithrix</taxon>
    </lineage>
</organism>
<evidence type="ECO:0000256" key="1">
    <source>
        <dbReference type="ARBA" id="ARBA00022603"/>
    </source>
</evidence>
<dbReference type="GO" id="GO:0008757">
    <property type="term" value="F:S-adenosylmethionine-dependent methyltransferase activity"/>
    <property type="evidence" value="ECO:0007669"/>
    <property type="project" value="InterPro"/>
</dbReference>
<dbReference type="Proteomes" id="UP000030661">
    <property type="component" value="Unassembled WGS sequence"/>
</dbReference>
<dbReference type="Gene3D" id="1.25.40.10">
    <property type="entry name" value="Tetratricopeptide repeat domain"/>
    <property type="match status" value="1"/>
</dbReference>
<dbReference type="SUPFAM" id="SSF48452">
    <property type="entry name" value="TPR-like"/>
    <property type="match status" value="1"/>
</dbReference>
<sequence>MPQITIERLLESKIGVSVEAIGAKVIEKAVRHRMTVGGLTDLNAYLQQLQTSEYEWNELVEMVVIPETWFFRNRQSFTFLEEYIKTEWLPQHQGKVLRVLSAPCSTGEEPYSIAITLLEAGLRPEHAHIDAVDISANALQKAKLATYGAESFRNKETLALRERYFENKKKTYHLHANVKRLVRFLQGNLLDSKLLADEKPYQVIFCRNLLIYLGNDAKKRTVAVLSRLLTKTGILFVGHAERPMFEGLEFNWVRQPGVFACRRIHETQLRKQRRFLQIPYPFERRKTSQIVEQSQMNTVSPSLDKRQQGKEPKSTIPSFERRHPTETTTKLLDRARQLADQGKLNEAFALCEQSLRENPADVQANFLAGLIWLALGNDEQAETFFTKTVYLDPQHHEALNYLAFIAEYRGQHEKALLLRQRIERIHKKFQTAA</sequence>
<feature type="compositionally biased region" description="Basic and acidic residues" evidence="5">
    <location>
        <begin position="303"/>
        <end position="327"/>
    </location>
</feature>
<dbReference type="Pfam" id="PF01739">
    <property type="entry name" value="CheR"/>
    <property type="match status" value="1"/>
</dbReference>
<evidence type="ECO:0000256" key="2">
    <source>
        <dbReference type="ARBA" id="ARBA00022679"/>
    </source>
</evidence>
<dbReference type="GO" id="GO:0032259">
    <property type="term" value="P:methylation"/>
    <property type="evidence" value="ECO:0007669"/>
    <property type="project" value="UniProtKB-KW"/>
</dbReference>
<dbReference type="PANTHER" id="PTHR24422:SF19">
    <property type="entry name" value="CHEMOTAXIS PROTEIN METHYLTRANSFERASE"/>
    <property type="match status" value="1"/>
</dbReference>